<dbReference type="OrthoDB" id="9816309at2"/>
<evidence type="ECO:0000256" key="4">
    <source>
        <dbReference type="ARBA" id="ARBA00023012"/>
    </source>
</evidence>
<dbReference type="CDD" id="cd00082">
    <property type="entry name" value="HisKA"/>
    <property type="match status" value="1"/>
</dbReference>
<dbReference type="GO" id="GO:0000155">
    <property type="term" value="F:phosphorelay sensor kinase activity"/>
    <property type="evidence" value="ECO:0007669"/>
    <property type="project" value="InterPro"/>
</dbReference>
<dbReference type="RefSeq" id="WP_084060232.1">
    <property type="nucleotide sequence ID" value="NZ_FWXO01000001.1"/>
</dbReference>
<keyword evidence="3 5" id="KW-0597">Phosphoprotein</keyword>
<dbReference type="EMBL" id="FWXO01000001">
    <property type="protein sequence ID" value="SMC40192.1"/>
    <property type="molecule type" value="Genomic_DNA"/>
</dbReference>
<dbReference type="Gene3D" id="1.10.287.130">
    <property type="match status" value="1"/>
</dbReference>
<reference evidence="8 9" key="1">
    <citation type="submission" date="2017-04" db="EMBL/GenBank/DDBJ databases">
        <authorList>
            <person name="Afonso C.L."/>
            <person name="Miller P.J."/>
            <person name="Scott M.A."/>
            <person name="Spackman E."/>
            <person name="Goraichik I."/>
            <person name="Dimitrov K.M."/>
            <person name="Suarez D.L."/>
            <person name="Swayne D.E."/>
        </authorList>
    </citation>
    <scope>NUCLEOTIDE SEQUENCE [LARGE SCALE GENOMIC DNA]</scope>
    <source>
        <strain evidence="8 9">DSM 21164</strain>
    </source>
</reference>
<keyword evidence="4" id="KW-0902">Two-component regulatory system</keyword>
<dbReference type="SMART" id="SM00388">
    <property type="entry name" value="HisKA"/>
    <property type="match status" value="1"/>
</dbReference>
<dbReference type="InterPro" id="IPR036890">
    <property type="entry name" value="HATPase_C_sf"/>
</dbReference>
<dbReference type="SMART" id="SM00387">
    <property type="entry name" value="HATPase_c"/>
    <property type="match status" value="1"/>
</dbReference>
<dbReference type="Gene3D" id="3.40.50.2300">
    <property type="match status" value="1"/>
</dbReference>
<dbReference type="PROSITE" id="PS50110">
    <property type="entry name" value="RESPONSE_REGULATORY"/>
    <property type="match status" value="1"/>
</dbReference>
<dbReference type="InterPro" id="IPR005467">
    <property type="entry name" value="His_kinase_dom"/>
</dbReference>
<evidence type="ECO:0000313" key="8">
    <source>
        <dbReference type="EMBL" id="SMC40192.1"/>
    </source>
</evidence>
<dbReference type="InterPro" id="IPR011006">
    <property type="entry name" value="CheY-like_superfamily"/>
</dbReference>
<dbReference type="Proteomes" id="UP000192360">
    <property type="component" value="Unassembled WGS sequence"/>
</dbReference>
<dbReference type="CDD" id="cd17546">
    <property type="entry name" value="REC_hyHK_CKI1_RcsC-like"/>
    <property type="match status" value="1"/>
</dbReference>
<dbReference type="InterPro" id="IPR001789">
    <property type="entry name" value="Sig_transdc_resp-reg_receiver"/>
</dbReference>
<dbReference type="InterPro" id="IPR003661">
    <property type="entry name" value="HisK_dim/P_dom"/>
</dbReference>
<dbReference type="STRING" id="504486.SAMN05660703_0946"/>
<evidence type="ECO:0000259" key="6">
    <source>
        <dbReference type="PROSITE" id="PS50109"/>
    </source>
</evidence>
<dbReference type="InterPro" id="IPR003594">
    <property type="entry name" value="HATPase_dom"/>
</dbReference>
<comment type="catalytic activity">
    <reaction evidence="1">
        <text>ATP + protein L-histidine = ADP + protein N-phospho-L-histidine.</text>
        <dbReference type="EC" id="2.7.13.3"/>
    </reaction>
</comment>
<dbReference type="InterPro" id="IPR004358">
    <property type="entry name" value="Sig_transdc_His_kin-like_C"/>
</dbReference>
<dbReference type="SUPFAM" id="SSF52172">
    <property type="entry name" value="CheY-like"/>
    <property type="match status" value="1"/>
</dbReference>
<keyword evidence="9" id="KW-1185">Reference proteome</keyword>
<dbReference type="SMART" id="SM00448">
    <property type="entry name" value="REC"/>
    <property type="match status" value="1"/>
</dbReference>
<gene>
    <name evidence="8" type="ORF">SAMN05660703_0946</name>
</gene>
<evidence type="ECO:0000256" key="2">
    <source>
        <dbReference type="ARBA" id="ARBA00012438"/>
    </source>
</evidence>
<protein>
    <recommendedName>
        <fullName evidence="2">histidine kinase</fullName>
        <ecNumber evidence="2">2.7.13.3</ecNumber>
    </recommendedName>
</protein>
<name>A0A1W1YVT2_9FLAO</name>
<feature type="domain" description="Histidine kinase" evidence="6">
    <location>
        <begin position="140"/>
        <end position="360"/>
    </location>
</feature>
<keyword evidence="8" id="KW-0418">Kinase</keyword>
<dbReference type="PANTHER" id="PTHR45339:SF1">
    <property type="entry name" value="HYBRID SIGNAL TRANSDUCTION HISTIDINE KINASE J"/>
    <property type="match status" value="1"/>
</dbReference>
<dbReference type="PROSITE" id="PS50109">
    <property type="entry name" value="HIS_KIN"/>
    <property type="match status" value="1"/>
</dbReference>
<sequence>MLKKYQEAYTTKNVQFVLTDLAGNILDSDQTFLPINKKGTIYDVHPFFYCFSSIATDLKTEVFFSCVHLNFDGKAYITDIKFIKKEEGVLIIISDYTQHYEEYQAIAQARNESIINGELIAIKNAELEEREKFKNSFIRNFSHELRNPLTSIISITKIISDTELTDQQQNMLSFLKESNANLKLLLDDIMSISMISSGRLVLRNNVFSLPQMVDLINFTYKARANESDLQFDIKTDKKIPEFVEGDRLRLFQIITNLIDNAFKYTNSGKVNLEIQFNQKRANKISLRFEVKDTGIGIPEDKIESIFESFSQLNQSSLKSKGTGLGLSIVKGLLHLMNSEIKVQSKPGKGSTFYFDIVLKQPIPNMTKPQVKMVAKKKETILKLRSDKKYKILLAEDDINVQTVLFKLLLDTKYFSIDVVSDGALVMEQLINNEYDLLLIDINLPNVTGDQVARLIRDFPFKNIKNIPIIGITAYAFEDNLKTLKSSGMNAILSKPFELEELIEILFKYLK</sequence>
<evidence type="ECO:0000256" key="1">
    <source>
        <dbReference type="ARBA" id="ARBA00000085"/>
    </source>
</evidence>
<accession>A0A1W1YVT2</accession>
<evidence type="ECO:0000256" key="3">
    <source>
        <dbReference type="ARBA" id="ARBA00022553"/>
    </source>
</evidence>
<dbReference type="EC" id="2.7.13.3" evidence="2"/>
<dbReference type="CDD" id="cd16922">
    <property type="entry name" value="HATPase_EvgS-ArcB-TorS-like"/>
    <property type="match status" value="1"/>
</dbReference>
<evidence type="ECO:0000259" key="7">
    <source>
        <dbReference type="PROSITE" id="PS50110"/>
    </source>
</evidence>
<feature type="domain" description="Response regulatory" evidence="7">
    <location>
        <begin position="390"/>
        <end position="509"/>
    </location>
</feature>
<dbReference type="Pfam" id="PF00512">
    <property type="entry name" value="HisKA"/>
    <property type="match status" value="1"/>
</dbReference>
<dbReference type="FunFam" id="3.30.565.10:FF:000010">
    <property type="entry name" value="Sensor histidine kinase RcsC"/>
    <property type="match status" value="1"/>
</dbReference>
<evidence type="ECO:0000313" key="9">
    <source>
        <dbReference type="Proteomes" id="UP000192360"/>
    </source>
</evidence>
<evidence type="ECO:0000256" key="5">
    <source>
        <dbReference type="PROSITE-ProRule" id="PRU00169"/>
    </source>
</evidence>
<organism evidence="8 9">
    <name type="scientific">Cellulophaga tyrosinoxydans</name>
    <dbReference type="NCBI Taxonomy" id="504486"/>
    <lineage>
        <taxon>Bacteria</taxon>
        <taxon>Pseudomonadati</taxon>
        <taxon>Bacteroidota</taxon>
        <taxon>Flavobacteriia</taxon>
        <taxon>Flavobacteriales</taxon>
        <taxon>Flavobacteriaceae</taxon>
        <taxon>Cellulophaga</taxon>
    </lineage>
</organism>
<dbReference type="PANTHER" id="PTHR45339">
    <property type="entry name" value="HYBRID SIGNAL TRANSDUCTION HISTIDINE KINASE J"/>
    <property type="match status" value="1"/>
</dbReference>
<dbReference type="PRINTS" id="PR00344">
    <property type="entry name" value="BCTRLSENSOR"/>
</dbReference>
<dbReference type="Pfam" id="PF02518">
    <property type="entry name" value="HATPase_c"/>
    <property type="match status" value="1"/>
</dbReference>
<proteinExistence type="predicted"/>
<feature type="modified residue" description="4-aspartylphosphate" evidence="5">
    <location>
        <position position="440"/>
    </location>
</feature>
<dbReference type="Gene3D" id="3.30.565.10">
    <property type="entry name" value="Histidine kinase-like ATPase, C-terminal domain"/>
    <property type="match status" value="1"/>
</dbReference>
<dbReference type="SUPFAM" id="SSF55874">
    <property type="entry name" value="ATPase domain of HSP90 chaperone/DNA topoisomerase II/histidine kinase"/>
    <property type="match status" value="1"/>
</dbReference>
<dbReference type="AlphaFoldDB" id="A0A1W1YVT2"/>
<dbReference type="Pfam" id="PF00072">
    <property type="entry name" value="Response_reg"/>
    <property type="match status" value="1"/>
</dbReference>
<keyword evidence="8" id="KW-0808">Transferase</keyword>
<dbReference type="InterPro" id="IPR036097">
    <property type="entry name" value="HisK_dim/P_sf"/>
</dbReference>
<dbReference type="SUPFAM" id="SSF47384">
    <property type="entry name" value="Homodimeric domain of signal transducing histidine kinase"/>
    <property type="match status" value="1"/>
</dbReference>